<dbReference type="Pfam" id="PF19078">
    <property type="entry name" value="Big_12"/>
    <property type="match status" value="3"/>
</dbReference>
<evidence type="ECO:0000313" key="3">
    <source>
        <dbReference type="EMBL" id="SLN71577.1"/>
    </source>
</evidence>
<feature type="domain" description="Autotransporter" evidence="2">
    <location>
        <begin position="692"/>
        <end position="946"/>
    </location>
</feature>
<dbReference type="InterPro" id="IPR005546">
    <property type="entry name" value="Autotransporte_beta"/>
</dbReference>
<protein>
    <recommendedName>
        <fullName evidence="2">Autotransporter domain-containing protein</fullName>
    </recommendedName>
</protein>
<organism evidence="3 4">
    <name type="scientific">Pacificibacter marinus</name>
    <dbReference type="NCBI Taxonomy" id="658057"/>
    <lineage>
        <taxon>Bacteria</taxon>
        <taxon>Pseudomonadati</taxon>
        <taxon>Pseudomonadota</taxon>
        <taxon>Alphaproteobacteria</taxon>
        <taxon>Rhodobacterales</taxon>
        <taxon>Roseobacteraceae</taxon>
        <taxon>Pacificibacter</taxon>
    </lineage>
</organism>
<evidence type="ECO:0000259" key="2">
    <source>
        <dbReference type="PROSITE" id="PS51208"/>
    </source>
</evidence>
<sequence>MKNFNACLGRLALICAPLLALSSPAAAFDAPLHIDRSLSLNSQCGLNAFVQNLNGGLASVRAGIQYSPTLQAAGGASFFKGNISNIYSSITAAKLEADCSLTDVTALSQQGAVGTYAAQDYIGVSFEATRTTDGDRYAYRAEINGATATTITVSQTLVNAAPTITLGSPSGPDGSGKYTVIATLSENSTDFTVDDLTLTNATATFSGSGSSYTIVLTQIAVGAVKMSVPKKTFADSEGLENGLASNEVEFAGDTSPPAVSIAAFTGPLNGNQSAVITLSEASTNFVVGDLTLTNASATLSGSGISYTAVLTPTADGEVKLSVAAGTFTDAVGNDNTASNEVTTTVDTVAPSVTLTDFIVTTGPPVPGWYGTTLTLSEPSPNFSSSSVQLSPNVSNWGFNNPSPTVYEIYINPPSGSDPVTLSIPAGLFTDAAGNPNTASREITYTPDSTPPTVSIADFTGALNGPQTAVITLSEDSTDFVLADLTLTNATAVLTGSGTSYTAVLTPIADGPVALSVGVGVFSDAAGNTNAVGADQVTTTYDSTAPTVSISTNVTAVSGAEAINVVVTFSEAVTGFEASDIVVVNGSATNVTGSGADYVVQITATGNGDTTVSVPAAAAIDDAGNSSKASNTVSIQNSTVEMTQKVIAQFMQSRANQLVSSQPNLTRFLSGGGAGGFNMSVTRAGGNFHFASSPDTNNGLWVRLNGTWTNEDTSKTKYVFGALGHHYTVSPNLLIGGMVEFDFVSQNDGAATLDGQGWLTGLYVVTRAPNHPLFIDGRILYGQTTNDVSPLGTYTDSFDTERWLAQVNVSGELMYHATTFIPSVQVTYTTDDQAAYTDGLGNLIPSQGVEIWQAAVGVDFSHQVALQNSKTSLELTGGVAAIGSSTRGSGYANSVTPTYENTRARLKMGANYTMENGARLSIDTFYDGIGVDNYESYGLEVGFNWLF</sequence>
<gene>
    <name evidence="3" type="ORF">PAM7971_03834</name>
</gene>
<reference evidence="3 4" key="1">
    <citation type="submission" date="2017-03" db="EMBL/GenBank/DDBJ databases">
        <authorList>
            <person name="Afonso C.L."/>
            <person name="Miller P.J."/>
            <person name="Scott M.A."/>
            <person name="Spackman E."/>
            <person name="Goraichik I."/>
            <person name="Dimitrov K.M."/>
            <person name="Suarez D.L."/>
            <person name="Swayne D.E."/>
        </authorList>
    </citation>
    <scope>NUCLEOTIDE SEQUENCE [LARGE SCALE GENOMIC DNA]</scope>
    <source>
        <strain evidence="3 4">CECT 7971</strain>
    </source>
</reference>
<dbReference type="Gene3D" id="2.40.128.130">
    <property type="entry name" value="Autotransporter beta-domain"/>
    <property type="match status" value="1"/>
</dbReference>
<dbReference type="AlphaFoldDB" id="A0A1Y5TWF9"/>
<keyword evidence="4" id="KW-1185">Reference proteome</keyword>
<evidence type="ECO:0000256" key="1">
    <source>
        <dbReference type="SAM" id="SignalP"/>
    </source>
</evidence>
<dbReference type="SMART" id="SM00869">
    <property type="entry name" value="Autotransporter"/>
    <property type="match status" value="1"/>
</dbReference>
<feature type="signal peptide" evidence="1">
    <location>
        <begin position="1"/>
        <end position="27"/>
    </location>
</feature>
<dbReference type="PANTHER" id="PTHR34677:SF3">
    <property type="entry name" value="BACTERIAL IG-LIKE DOMAIN-CONTAINING PROTEIN"/>
    <property type="match status" value="1"/>
</dbReference>
<dbReference type="PROSITE" id="PS51208">
    <property type="entry name" value="AUTOTRANSPORTER"/>
    <property type="match status" value="1"/>
</dbReference>
<dbReference type="EMBL" id="FWFW01000030">
    <property type="protein sequence ID" value="SLN71577.1"/>
    <property type="molecule type" value="Genomic_DNA"/>
</dbReference>
<proteinExistence type="predicted"/>
<dbReference type="SUPFAM" id="SSF103515">
    <property type="entry name" value="Autotransporter"/>
    <property type="match status" value="1"/>
</dbReference>
<accession>A0A1Y5TWF9</accession>
<name>A0A1Y5TWF9_9RHOB</name>
<dbReference type="PANTHER" id="PTHR34677">
    <property type="match status" value="1"/>
</dbReference>
<evidence type="ECO:0000313" key="4">
    <source>
        <dbReference type="Proteomes" id="UP000193307"/>
    </source>
</evidence>
<feature type="chain" id="PRO_5010989912" description="Autotransporter domain-containing protein" evidence="1">
    <location>
        <begin position="28"/>
        <end position="946"/>
    </location>
</feature>
<dbReference type="Proteomes" id="UP000193307">
    <property type="component" value="Unassembled WGS sequence"/>
</dbReference>
<dbReference type="InterPro" id="IPR044048">
    <property type="entry name" value="Big_12"/>
</dbReference>
<keyword evidence="1" id="KW-0732">Signal</keyword>
<dbReference type="STRING" id="658057.SAMN04488032_1284"/>
<dbReference type="InterPro" id="IPR036709">
    <property type="entry name" value="Autotransporte_beta_dom_sf"/>
</dbReference>